<keyword evidence="3" id="KW-1185">Reference proteome</keyword>
<evidence type="ECO:0000313" key="3">
    <source>
        <dbReference type="Proteomes" id="UP000054166"/>
    </source>
</evidence>
<gene>
    <name evidence="2" type="ORF">PILCRDRAFT_816349</name>
</gene>
<accession>A0A0C3G3D3</accession>
<proteinExistence type="predicted"/>
<dbReference type="Proteomes" id="UP000054166">
    <property type="component" value="Unassembled WGS sequence"/>
</dbReference>
<name>A0A0C3G3D3_PILCF</name>
<dbReference type="AlphaFoldDB" id="A0A0C3G3D3"/>
<keyword evidence="1" id="KW-1133">Transmembrane helix</keyword>
<dbReference type="InParanoid" id="A0A0C3G3D3"/>
<keyword evidence="1" id="KW-0812">Transmembrane</keyword>
<feature type="transmembrane region" description="Helical" evidence="1">
    <location>
        <begin position="23"/>
        <end position="46"/>
    </location>
</feature>
<dbReference type="EMBL" id="KN832982">
    <property type="protein sequence ID" value="KIM86394.1"/>
    <property type="molecule type" value="Genomic_DNA"/>
</dbReference>
<evidence type="ECO:0000313" key="2">
    <source>
        <dbReference type="EMBL" id="KIM86394.1"/>
    </source>
</evidence>
<reference evidence="3" key="2">
    <citation type="submission" date="2015-01" db="EMBL/GenBank/DDBJ databases">
        <title>Evolutionary Origins and Diversification of the Mycorrhizal Mutualists.</title>
        <authorList>
            <consortium name="DOE Joint Genome Institute"/>
            <consortium name="Mycorrhizal Genomics Consortium"/>
            <person name="Kohler A."/>
            <person name="Kuo A."/>
            <person name="Nagy L.G."/>
            <person name="Floudas D."/>
            <person name="Copeland A."/>
            <person name="Barry K.W."/>
            <person name="Cichocki N."/>
            <person name="Veneault-Fourrey C."/>
            <person name="LaButti K."/>
            <person name="Lindquist E.A."/>
            <person name="Lipzen A."/>
            <person name="Lundell T."/>
            <person name="Morin E."/>
            <person name="Murat C."/>
            <person name="Riley R."/>
            <person name="Ohm R."/>
            <person name="Sun H."/>
            <person name="Tunlid A."/>
            <person name="Henrissat B."/>
            <person name="Grigoriev I.V."/>
            <person name="Hibbett D.S."/>
            <person name="Martin F."/>
        </authorList>
    </citation>
    <scope>NUCLEOTIDE SEQUENCE [LARGE SCALE GENOMIC DNA]</scope>
    <source>
        <strain evidence="3">F 1598</strain>
    </source>
</reference>
<protein>
    <submittedName>
        <fullName evidence="2">Uncharacterized protein</fullName>
    </submittedName>
</protein>
<evidence type="ECO:0000256" key="1">
    <source>
        <dbReference type="SAM" id="Phobius"/>
    </source>
</evidence>
<dbReference type="OrthoDB" id="292747at2759"/>
<dbReference type="STRING" id="765440.A0A0C3G3D3"/>
<keyword evidence="1" id="KW-0472">Membrane</keyword>
<organism evidence="2 3">
    <name type="scientific">Piloderma croceum (strain F 1598)</name>
    <dbReference type="NCBI Taxonomy" id="765440"/>
    <lineage>
        <taxon>Eukaryota</taxon>
        <taxon>Fungi</taxon>
        <taxon>Dikarya</taxon>
        <taxon>Basidiomycota</taxon>
        <taxon>Agaricomycotina</taxon>
        <taxon>Agaricomycetes</taxon>
        <taxon>Agaricomycetidae</taxon>
        <taxon>Atheliales</taxon>
        <taxon>Atheliaceae</taxon>
        <taxon>Piloderma</taxon>
    </lineage>
</organism>
<sequence>MAAHLLDHLVFSSRRMQQQTKSIVFGVVASMIMANFWWFSGLVFGIDGPISEHWGLLWPNVSFS</sequence>
<dbReference type="HOGENOM" id="CLU_2868459_0_0_1"/>
<reference evidence="2 3" key="1">
    <citation type="submission" date="2014-04" db="EMBL/GenBank/DDBJ databases">
        <authorList>
            <consortium name="DOE Joint Genome Institute"/>
            <person name="Kuo A."/>
            <person name="Tarkka M."/>
            <person name="Buscot F."/>
            <person name="Kohler A."/>
            <person name="Nagy L.G."/>
            <person name="Floudas D."/>
            <person name="Copeland A."/>
            <person name="Barry K.W."/>
            <person name="Cichocki N."/>
            <person name="Veneault-Fourrey C."/>
            <person name="LaButti K."/>
            <person name="Lindquist E.A."/>
            <person name="Lipzen A."/>
            <person name="Lundell T."/>
            <person name="Morin E."/>
            <person name="Murat C."/>
            <person name="Sun H."/>
            <person name="Tunlid A."/>
            <person name="Henrissat B."/>
            <person name="Grigoriev I.V."/>
            <person name="Hibbett D.S."/>
            <person name="Martin F."/>
            <person name="Nordberg H.P."/>
            <person name="Cantor M.N."/>
            <person name="Hua S.X."/>
        </authorList>
    </citation>
    <scope>NUCLEOTIDE SEQUENCE [LARGE SCALE GENOMIC DNA]</scope>
    <source>
        <strain evidence="2 3">F 1598</strain>
    </source>
</reference>